<organism evidence="1 2">
    <name type="scientific">Methanocaldococcus vulcanius (strain ATCC 700851 / DSM 12094 / M7)</name>
    <name type="common">Methanococcus vulcanius</name>
    <dbReference type="NCBI Taxonomy" id="579137"/>
    <lineage>
        <taxon>Archaea</taxon>
        <taxon>Methanobacteriati</taxon>
        <taxon>Methanobacteriota</taxon>
        <taxon>Methanomada group</taxon>
        <taxon>Methanococci</taxon>
        <taxon>Methanococcales</taxon>
        <taxon>Methanocaldococcaceae</taxon>
        <taxon>Methanocaldococcus</taxon>
    </lineage>
</organism>
<dbReference type="KEGG" id="mvu:Metvu_1367"/>
<dbReference type="Proteomes" id="UP000002063">
    <property type="component" value="Chromosome"/>
</dbReference>
<dbReference type="RefSeq" id="WP_015733439.1">
    <property type="nucleotide sequence ID" value="NC_013407.1"/>
</dbReference>
<reference evidence="1" key="1">
    <citation type="submission" date="2009-10" db="EMBL/GenBank/DDBJ databases">
        <title>Complete sequence of chromosome of Methanocaldococcus vulcanius M7.</title>
        <authorList>
            <consortium name="US DOE Joint Genome Institute"/>
            <person name="Lucas S."/>
            <person name="Copeland A."/>
            <person name="Lapidus A."/>
            <person name="Glavina del Rio T."/>
            <person name="Dalin E."/>
            <person name="Tice H."/>
            <person name="Bruce D."/>
            <person name="Goodwin L."/>
            <person name="Pitluck S."/>
            <person name="Lcollab F.I."/>
            <person name="Brettin T."/>
            <person name="Detter J.C."/>
            <person name="Han C."/>
            <person name="Tapia R."/>
            <person name="Kuske C.R."/>
            <person name="Schmutz J."/>
            <person name="Larimer F."/>
            <person name="Land M."/>
            <person name="Hauser L."/>
            <person name="Kyrpides N."/>
            <person name="Ovchinikova G."/>
            <person name="Sieprawska-Lupa M."/>
            <person name="Whitman W.B."/>
            <person name="Woyke T."/>
        </authorList>
    </citation>
    <scope>NUCLEOTIDE SEQUENCE [LARGE SCALE GENOMIC DNA]</scope>
    <source>
        <strain evidence="1">M7</strain>
    </source>
</reference>
<sequence length="687" mass="80737">MDREEFFKYLKEGKYDKLAKLINKDDNALTLLEEILASGERDLVRRGFLVLKRLDDKYIVRFLPYIVLHLKEKRTISKEAEEILKDYTTSDNIDDAIIDLLKKSVDDSILEELIYIYIENANLENVFYRAIKEYYSIEELMKNYDSKRMLKILTHKLYSDEKLERDLALNLIYDIVERLDEDERELLKKHLDIILLGYFNKRSYKKIKRLFEILGVKVEISEEDVKKILKTDGKAGLNIILRENISLSSKFYDREFFREYLYSGDEERQFIGVKLISLRSDSKIKVDNLFKFLNYGYGKAKTSAIRELKKIAKNNPELKDYIENKTLMYVKKMNLPLKISSLRILKEIAKKEHLTLLINEHKRLKNLAYRLEEEKFMGGFRHMIMMEEEIRRCNIAMNLIEEIIAKICLDNNISYKTLKIAENLGYEFYKTIEIIGSKNLNLIDINELLEDIKRDGELIIYLTNIIANNGNIDENLKNKIIKVIENIDMADRDILNANKIIIYSSFNMIEKIGEIINMAEGYYSKLAFINAVKRFMESGQLKEDYLCYVVPKIAEMLYATKKLRLMALEFFKKYPHEIALPILLRELGNHRGEEKITVEVISNIIEKFPCSMIKIKNLLNTEKRELALKILLKVSKNNPEILKDFIYLLAGIYGNASREEKSLIGRILKNIADEEQKLILKPIIGDI</sequence>
<dbReference type="InterPro" id="IPR016024">
    <property type="entry name" value="ARM-type_fold"/>
</dbReference>
<evidence type="ECO:0000313" key="2">
    <source>
        <dbReference type="Proteomes" id="UP000002063"/>
    </source>
</evidence>
<evidence type="ECO:0000313" key="1">
    <source>
        <dbReference type="EMBL" id="ACX73220.1"/>
    </source>
</evidence>
<dbReference type="OrthoDB" id="65724at2157"/>
<keyword evidence="2" id="KW-1185">Reference proteome</keyword>
<gene>
    <name evidence="1" type="ordered locus">Metvu_1367</name>
</gene>
<dbReference type="STRING" id="579137.Metvu_1367"/>
<name>C9RI18_METVM</name>
<dbReference type="eggNOG" id="arCOG08290">
    <property type="taxonomic scope" value="Archaea"/>
</dbReference>
<accession>C9RI18</accession>
<dbReference type="GeneID" id="8513710"/>
<dbReference type="HOGENOM" id="CLU_400448_0_0_2"/>
<protein>
    <submittedName>
        <fullName evidence="1">Uncharacterized protein</fullName>
    </submittedName>
</protein>
<dbReference type="SUPFAM" id="SSF48371">
    <property type="entry name" value="ARM repeat"/>
    <property type="match status" value="1"/>
</dbReference>
<dbReference type="EMBL" id="CP001787">
    <property type="protein sequence ID" value="ACX73220.1"/>
    <property type="molecule type" value="Genomic_DNA"/>
</dbReference>
<proteinExistence type="predicted"/>
<dbReference type="AlphaFoldDB" id="C9RI18"/>